<protein>
    <recommendedName>
        <fullName evidence="4">Strictosidine synthase conserved region domain-containing protein</fullName>
    </recommendedName>
</protein>
<feature type="signal peptide" evidence="1">
    <location>
        <begin position="1"/>
        <end position="23"/>
    </location>
</feature>
<sequence>MMMNSFKFLFLMFCFVFINQSYQSRTVIPKSYNQLNLTDVAGLESIAFDCKGEGPYVGVSDGRILKHEPNFGWKEFAIPSLTKERRLCDGPTNPMLELICGRTLGLNFNNATCNLYIADAYFGLLMVGPKRGVAQVLANSS</sequence>
<keyword evidence="1" id="KW-0732">Signal</keyword>
<evidence type="ECO:0008006" key="4">
    <source>
        <dbReference type="Google" id="ProtNLM"/>
    </source>
</evidence>
<dbReference type="PANTHER" id="PTHR10426">
    <property type="entry name" value="STRICTOSIDINE SYNTHASE-RELATED"/>
    <property type="match status" value="1"/>
</dbReference>
<comment type="caution">
    <text evidence="2">The sequence shown here is derived from an EMBL/GenBank/DDBJ whole genome shotgun (WGS) entry which is preliminary data.</text>
</comment>
<name>A0A7J9GS91_9ROSI</name>
<dbReference type="OrthoDB" id="939347at2759"/>
<dbReference type="PANTHER" id="PTHR10426:SF86">
    <property type="entry name" value="PROTEIN STRICTOSIDINE SYNTHASE-LIKE 10-LIKE"/>
    <property type="match status" value="1"/>
</dbReference>
<proteinExistence type="predicted"/>
<dbReference type="GO" id="GO:0016787">
    <property type="term" value="F:hydrolase activity"/>
    <property type="evidence" value="ECO:0007669"/>
    <property type="project" value="TreeGrafter"/>
</dbReference>
<dbReference type="EMBL" id="JABFAD010000006">
    <property type="protein sequence ID" value="MBA0800188.1"/>
    <property type="molecule type" value="Genomic_DNA"/>
</dbReference>
<accession>A0A7J9GS91</accession>
<feature type="chain" id="PRO_5029836324" description="Strictosidine synthase conserved region domain-containing protein" evidence="1">
    <location>
        <begin position="24"/>
        <end position="141"/>
    </location>
</feature>
<organism evidence="2 3">
    <name type="scientific">Gossypium harknessii</name>
    <dbReference type="NCBI Taxonomy" id="34285"/>
    <lineage>
        <taxon>Eukaryota</taxon>
        <taxon>Viridiplantae</taxon>
        <taxon>Streptophyta</taxon>
        <taxon>Embryophyta</taxon>
        <taxon>Tracheophyta</taxon>
        <taxon>Spermatophyta</taxon>
        <taxon>Magnoliopsida</taxon>
        <taxon>eudicotyledons</taxon>
        <taxon>Gunneridae</taxon>
        <taxon>Pentapetalae</taxon>
        <taxon>rosids</taxon>
        <taxon>malvids</taxon>
        <taxon>Malvales</taxon>
        <taxon>Malvaceae</taxon>
        <taxon>Malvoideae</taxon>
        <taxon>Gossypium</taxon>
    </lineage>
</organism>
<gene>
    <name evidence="2" type="ORF">Gohar_010637</name>
</gene>
<dbReference type="SUPFAM" id="SSF63829">
    <property type="entry name" value="Calcium-dependent phosphotriesterase"/>
    <property type="match status" value="1"/>
</dbReference>
<evidence type="ECO:0000313" key="2">
    <source>
        <dbReference type="EMBL" id="MBA0800188.1"/>
    </source>
</evidence>
<dbReference type="Proteomes" id="UP000593560">
    <property type="component" value="Unassembled WGS sequence"/>
</dbReference>
<keyword evidence="3" id="KW-1185">Reference proteome</keyword>
<dbReference type="InterPro" id="IPR011042">
    <property type="entry name" value="6-blade_b-propeller_TolB-like"/>
</dbReference>
<evidence type="ECO:0000256" key="1">
    <source>
        <dbReference type="SAM" id="SignalP"/>
    </source>
</evidence>
<evidence type="ECO:0000313" key="3">
    <source>
        <dbReference type="Proteomes" id="UP000593560"/>
    </source>
</evidence>
<dbReference type="AlphaFoldDB" id="A0A7J9GS91"/>
<dbReference type="GO" id="GO:0012505">
    <property type="term" value="C:endomembrane system"/>
    <property type="evidence" value="ECO:0007669"/>
    <property type="project" value="TreeGrafter"/>
</dbReference>
<dbReference type="Gene3D" id="2.120.10.30">
    <property type="entry name" value="TolB, C-terminal domain"/>
    <property type="match status" value="1"/>
</dbReference>
<reference evidence="2 3" key="1">
    <citation type="journal article" date="2019" name="Genome Biol. Evol.">
        <title>Insights into the evolution of the New World diploid cottons (Gossypium, subgenus Houzingenia) based on genome sequencing.</title>
        <authorList>
            <person name="Grover C.E."/>
            <person name="Arick M.A. 2nd"/>
            <person name="Thrash A."/>
            <person name="Conover J.L."/>
            <person name="Sanders W.S."/>
            <person name="Peterson D.G."/>
            <person name="Frelichowski J.E."/>
            <person name="Scheffler J.A."/>
            <person name="Scheffler B.E."/>
            <person name="Wendel J.F."/>
        </authorList>
    </citation>
    <scope>NUCLEOTIDE SEQUENCE [LARGE SCALE GENOMIC DNA]</scope>
    <source>
        <strain evidence="2">0</strain>
        <tissue evidence="2">Leaf</tissue>
    </source>
</reference>